<gene>
    <name evidence="3" type="ORF">CVT26_005728</name>
</gene>
<keyword evidence="4" id="KW-1185">Reference proteome</keyword>
<feature type="compositionally biased region" description="Polar residues" evidence="1">
    <location>
        <begin position="222"/>
        <end position="238"/>
    </location>
</feature>
<proteinExistence type="predicted"/>
<dbReference type="AlphaFoldDB" id="A0A409VPE0"/>
<dbReference type="Gene3D" id="2.60.120.260">
    <property type="entry name" value="Galactose-binding domain-like"/>
    <property type="match status" value="1"/>
</dbReference>
<dbReference type="STRING" id="231916.A0A409VPE0"/>
<feature type="compositionally biased region" description="Low complexity" evidence="1">
    <location>
        <begin position="153"/>
        <end position="166"/>
    </location>
</feature>
<dbReference type="Proteomes" id="UP000284706">
    <property type="component" value="Unassembled WGS sequence"/>
</dbReference>
<keyword evidence="2" id="KW-0812">Transmembrane</keyword>
<feature type="region of interest" description="Disordered" evidence="1">
    <location>
        <begin position="132"/>
        <end position="167"/>
    </location>
</feature>
<feature type="compositionally biased region" description="Low complexity" evidence="1">
    <location>
        <begin position="186"/>
        <end position="206"/>
    </location>
</feature>
<dbReference type="EMBL" id="NHYE01005602">
    <property type="protein sequence ID" value="PPQ68107.1"/>
    <property type="molecule type" value="Genomic_DNA"/>
</dbReference>
<sequence>MSINVDDTDPAIQYSGSWEVLMNSPLEFGGGVHSTTQNGASATITFVGTRIQLFCTVPMGNGTETGNWLFDGKVGVPLSRETHPSASYYHDPWFDSGVVDNGVHVFVASNGGGPNDAPLQLDVFSIDGSVVSPTPTASSSPHDVQLLPTHGGITSSAPSATITSHTVNSPVDDQTVAVFRSSSHVSDTPSASASASDRTSSQSGTSDTSLFISTAVIAGPQSTPVQSASTGISITPANASKDPQHALSTRDSVGPIIGGVLGTLFIIVFVGFLVLCRRRIARRFLVGLDAERGQFNSRDLTAAIPFILNTRNASVPDIGLGSRKMEQPAAKLTPLGYMVSLPSQGSETLSIVSNNANSADEKNPNHLTSLPTKCPLPSYPFLIPDVLEEDAEPFFPPPSYQSARNSTQ</sequence>
<feature type="region of interest" description="Disordered" evidence="1">
    <location>
        <begin position="180"/>
        <end position="206"/>
    </location>
</feature>
<accession>A0A409VPE0</accession>
<protein>
    <submittedName>
        <fullName evidence="3">Uncharacterized protein</fullName>
    </submittedName>
</protein>
<evidence type="ECO:0000313" key="3">
    <source>
        <dbReference type="EMBL" id="PPQ68107.1"/>
    </source>
</evidence>
<organism evidence="3 4">
    <name type="scientific">Gymnopilus dilepis</name>
    <dbReference type="NCBI Taxonomy" id="231916"/>
    <lineage>
        <taxon>Eukaryota</taxon>
        <taxon>Fungi</taxon>
        <taxon>Dikarya</taxon>
        <taxon>Basidiomycota</taxon>
        <taxon>Agaricomycotina</taxon>
        <taxon>Agaricomycetes</taxon>
        <taxon>Agaricomycetidae</taxon>
        <taxon>Agaricales</taxon>
        <taxon>Agaricineae</taxon>
        <taxon>Hymenogastraceae</taxon>
        <taxon>Gymnopilus</taxon>
    </lineage>
</organism>
<evidence type="ECO:0000313" key="4">
    <source>
        <dbReference type="Proteomes" id="UP000284706"/>
    </source>
</evidence>
<name>A0A409VPE0_9AGAR</name>
<evidence type="ECO:0000256" key="1">
    <source>
        <dbReference type="SAM" id="MobiDB-lite"/>
    </source>
</evidence>
<comment type="caution">
    <text evidence="3">The sequence shown here is derived from an EMBL/GenBank/DDBJ whole genome shotgun (WGS) entry which is preliminary data.</text>
</comment>
<dbReference type="InParanoid" id="A0A409VPE0"/>
<reference evidence="3 4" key="1">
    <citation type="journal article" date="2018" name="Evol. Lett.">
        <title>Horizontal gene cluster transfer increased hallucinogenic mushroom diversity.</title>
        <authorList>
            <person name="Reynolds H.T."/>
            <person name="Vijayakumar V."/>
            <person name="Gluck-Thaler E."/>
            <person name="Korotkin H.B."/>
            <person name="Matheny P.B."/>
            <person name="Slot J.C."/>
        </authorList>
    </citation>
    <scope>NUCLEOTIDE SEQUENCE [LARGE SCALE GENOMIC DNA]</scope>
    <source>
        <strain evidence="3 4">SRW20</strain>
    </source>
</reference>
<keyword evidence="2" id="KW-0472">Membrane</keyword>
<keyword evidence="2" id="KW-1133">Transmembrane helix</keyword>
<dbReference type="OrthoDB" id="3265734at2759"/>
<evidence type="ECO:0000256" key="2">
    <source>
        <dbReference type="SAM" id="Phobius"/>
    </source>
</evidence>
<feature type="compositionally biased region" description="Low complexity" evidence="1">
    <location>
        <begin position="132"/>
        <end position="141"/>
    </location>
</feature>
<feature type="region of interest" description="Disordered" evidence="1">
    <location>
        <begin position="222"/>
        <end position="247"/>
    </location>
</feature>
<feature type="transmembrane region" description="Helical" evidence="2">
    <location>
        <begin position="253"/>
        <end position="275"/>
    </location>
</feature>